<keyword evidence="3" id="KW-0813">Transport</keyword>
<evidence type="ECO:0000313" key="15">
    <source>
        <dbReference type="Proteomes" id="UP000184241"/>
    </source>
</evidence>
<feature type="binding site" evidence="12">
    <location>
        <position position="430"/>
    </location>
    <ligand>
        <name>K(+)</name>
        <dbReference type="ChEBI" id="CHEBI:29103"/>
    </ligand>
</feature>
<gene>
    <name evidence="14" type="ORF">SAMN02745941_01781</name>
</gene>
<evidence type="ECO:0000256" key="13">
    <source>
        <dbReference type="SAM" id="Phobius"/>
    </source>
</evidence>
<organism evidence="14 15">
    <name type="scientific">Clostridium intestinale DSM 6191</name>
    <dbReference type="NCBI Taxonomy" id="1121320"/>
    <lineage>
        <taxon>Bacteria</taxon>
        <taxon>Bacillati</taxon>
        <taxon>Bacillota</taxon>
        <taxon>Clostridia</taxon>
        <taxon>Eubacteriales</taxon>
        <taxon>Clostridiaceae</taxon>
        <taxon>Clostridium</taxon>
    </lineage>
</organism>
<dbReference type="Proteomes" id="UP000184241">
    <property type="component" value="Unassembled WGS sequence"/>
</dbReference>
<feature type="transmembrane region" description="Helical" evidence="13">
    <location>
        <begin position="330"/>
        <end position="349"/>
    </location>
</feature>
<dbReference type="PANTHER" id="PTHR32024:SF2">
    <property type="entry name" value="TRK SYSTEM POTASSIUM UPTAKE PROTEIN TRKG-RELATED"/>
    <property type="match status" value="1"/>
</dbReference>
<keyword evidence="4" id="KW-1003">Cell membrane</keyword>
<feature type="binding site" evidence="12">
    <location>
        <position position="109"/>
    </location>
    <ligand>
        <name>K(+)</name>
        <dbReference type="ChEBI" id="CHEBI:29103"/>
    </ligand>
</feature>
<feature type="binding site" evidence="12">
    <location>
        <position position="218"/>
    </location>
    <ligand>
        <name>K(+)</name>
        <dbReference type="ChEBI" id="CHEBI:29103"/>
    </ligand>
</feature>
<protein>
    <submittedName>
        <fullName evidence="14">Trk system potassium uptake protein TrkH</fullName>
    </submittedName>
</protein>
<evidence type="ECO:0000313" key="14">
    <source>
        <dbReference type="EMBL" id="SHI05722.1"/>
    </source>
</evidence>
<dbReference type="PIRSF" id="PIRSF006247">
    <property type="entry name" value="TrkH"/>
    <property type="match status" value="1"/>
</dbReference>
<keyword evidence="5" id="KW-0997">Cell inner membrane</keyword>
<name>A0A1M5Y148_9CLOT</name>
<feature type="binding site" evidence="12">
    <location>
        <position position="313"/>
    </location>
    <ligand>
        <name>K(+)</name>
        <dbReference type="ChEBI" id="CHEBI:29103"/>
    </ligand>
</feature>
<accession>A0A1M5Y148</accession>
<keyword evidence="12" id="KW-0479">Metal-binding</keyword>
<feature type="binding site" evidence="12">
    <location>
        <position position="431"/>
    </location>
    <ligand>
        <name>K(+)</name>
        <dbReference type="ChEBI" id="CHEBI:29103"/>
    </ligand>
</feature>
<evidence type="ECO:0000256" key="11">
    <source>
        <dbReference type="ARBA" id="ARBA00023136"/>
    </source>
</evidence>
<dbReference type="AlphaFoldDB" id="A0A1M5Y148"/>
<evidence type="ECO:0000256" key="9">
    <source>
        <dbReference type="ARBA" id="ARBA00022989"/>
    </source>
</evidence>
<feature type="transmembrane region" description="Helical" evidence="13">
    <location>
        <begin position="272"/>
        <end position="293"/>
    </location>
</feature>
<dbReference type="PANTHER" id="PTHR32024">
    <property type="entry name" value="TRK SYSTEM POTASSIUM UPTAKE PROTEIN TRKG-RELATED"/>
    <property type="match status" value="1"/>
</dbReference>
<keyword evidence="6" id="KW-0633">Potassium transport</keyword>
<evidence type="ECO:0000256" key="3">
    <source>
        <dbReference type="ARBA" id="ARBA00022448"/>
    </source>
</evidence>
<feature type="transmembrane region" description="Helical" evidence="13">
    <location>
        <begin position="233"/>
        <end position="252"/>
    </location>
</feature>
<dbReference type="InterPro" id="IPR004772">
    <property type="entry name" value="TrkH"/>
</dbReference>
<feature type="transmembrane region" description="Helical" evidence="13">
    <location>
        <begin position="453"/>
        <end position="474"/>
    </location>
</feature>
<dbReference type="GO" id="GO:0015379">
    <property type="term" value="F:potassium:chloride symporter activity"/>
    <property type="evidence" value="ECO:0007669"/>
    <property type="project" value="InterPro"/>
</dbReference>
<feature type="binding site" evidence="12">
    <location>
        <position position="110"/>
    </location>
    <ligand>
        <name>K(+)</name>
        <dbReference type="ChEBI" id="CHEBI:29103"/>
    </ligand>
</feature>
<evidence type="ECO:0000256" key="12">
    <source>
        <dbReference type="PIRSR" id="PIRSR006247-1"/>
    </source>
</evidence>
<dbReference type="GO" id="GO:0005886">
    <property type="term" value="C:plasma membrane"/>
    <property type="evidence" value="ECO:0007669"/>
    <property type="project" value="UniProtKB-SubCell"/>
</dbReference>
<evidence type="ECO:0000256" key="10">
    <source>
        <dbReference type="ARBA" id="ARBA00023065"/>
    </source>
</evidence>
<feature type="transmembrane region" description="Helical" evidence="13">
    <location>
        <begin position="12"/>
        <end position="31"/>
    </location>
</feature>
<dbReference type="EMBL" id="FQXU01000005">
    <property type="protein sequence ID" value="SHI05722.1"/>
    <property type="molecule type" value="Genomic_DNA"/>
</dbReference>
<evidence type="ECO:0000256" key="5">
    <source>
        <dbReference type="ARBA" id="ARBA00022519"/>
    </source>
</evidence>
<dbReference type="InterPro" id="IPR003445">
    <property type="entry name" value="Cat_transpt"/>
</dbReference>
<feature type="transmembrane region" description="Helical" evidence="13">
    <location>
        <begin position="181"/>
        <end position="197"/>
    </location>
</feature>
<evidence type="ECO:0000256" key="6">
    <source>
        <dbReference type="ARBA" id="ARBA00022538"/>
    </source>
</evidence>
<feature type="transmembrane region" description="Helical" evidence="13">
    <location>
        <begin position="131"/>
        <end position="151"/>
    </location>
</feature>
<feature type="transmembrane region" description="Helical" evidence="13">
    <location>
        <begin position="37"/>
        <end position="56"/>
    </location>
</feature>
<dbReference type="GO" id="GO:0046872">
    <property type="term" value="F:metal ion binding"/>
    <property type="evidence" value="ECO:0007669"/>
    <property type="project" value="UniProtKB-KW"/>
</dbReference>
<keyword evidence="7 13" id="KW-0812">Transmembrane</keyword>
<feature type="transmembrane region" description="Helical" evidence="13">
    <location>
        <begin position="68"/>
        <end position="89"/>
    </location>
</feature>
<feature type="binding site" evidence="12">
    <location>
        <position position="314"/>
    </location>
    <ligand>
        <name>K(+)</name>
        <dbReference type="ChEBI" id="CHEBI:29103"/>
    </ligand>
</feature>
<comment type="subcellular location">
    <subcellularLocation>
        <location evidence="1">Cell inner membrane</location>
        <topology evidence="1">Multi-pass membrane protein</topology>
    </subcellularLocation>
</comment>
<proteinExistence type="inferred from homology"/>
<keyword evidence="10" id="KW-0406">Ion transport</keyword>
<evidence type="ECO:0000256" key="4">
    <source>
        <dbReference type="ARBA" id="ARBA00022475"/>
    </source>
</evidence>
<keyword evidence="11 13" id="KW-0472">Membrane</keyword>
<dbReference type="RefSeq" id="WP_073018705.1">
    <property type="nucleotide sequence ID" value="NZ_FQXU01000005.1"/>
</dbReference>
<keyword evidence="9 13" id="KW-1133">Transmembrane helix</keyword>
<feature type="transmembrane region" description="Helical" evidence="13">
    <location>
        <begin position="392"/>
        <end position="412"/>
    </location>
</feature>
<evidence type="ECO:0000256" key="8">
    <source>
        <dbReference type="ARBA" id="ARBA00022958"/>
    </source>
</evidence>
<reference evidence="14 15" key="1">
    <citation type="submission" date="2016-11" db="EMBL/GenBank/DDBJ databases">
        <authorList>
            <person name="Jaros S."/>
            <person name="Januszkiewicz K."/>
            <person name="Wedrychowicz H."/>
        </authorList>
    </citation>
    <scope>NUCLEOTIDE SEQUENCE [LARGE SCALE GENOMIC DNA]</scope>
    <source>
        <strain evidence="14 15">DSM 6191</strain>
    </source>
</reference>
<evidence type="ECO:0000256" key="1">
    <source>
        <dbReference type="ARBA" id="ARBA00004429"/>
    </source>
</evidence>
<dbReference type="Pfam" id="PF02386">
    <property type="entry name" value="TrkH"/>
    <property type="match status" value="1"/>
</dbReference>
<comment type="similarity">
    <text evidence="2">Belongs to the TrkH potassium transport family.</text>
</comment>
<sequence>MNFAMVLKNLGKLLVCEALSIVPAALVSIYYKENEFWSFLYTIIILIVLGVILIRIKAKNKNIYSRDGFAIVAIGWILLSFFGALPFYFSGAIPSLVDSFFEASSGFTTTGATILGEIESLSRGILFWRSFTHWIGGMGVLVLVMAILPSAGAGSMQIMKAESPGPNPGKLVPKVKETAKILYGIYLIITIVQLILLKVSGLPLFDSIIHTLGTVGTGGFSSRNISVGAYNNLAAEIIITVFMLICGANFALHYQLLKGNIKGFFKDGEFKLYLFIVTMSIILITFNLNGNIYNSVKESLRHASFQVASIITTTGYATVDFNTWPSLSKLILLLLMFVGGCAGSTAGGLKNIRILLLFKAAKRDLLKIIHPKAVYTVTLQGKAVNEQTLSEVLGFFFMYVIIFCFSILIVSFEGKDIVTTISSVATTLGNVGPGLEIVGPMGNFSSFTVFSKLIFSFCMIVGRLEIYPMILLLMPRFWAR</sequence>
<evidence type="ECO:0000256" key="7">
    <source>
        <dbReference type="ARBA" id="ARBA00022692"/>
    </source>
</evidence>
<evidence type="ECO:0000256" key="2">
    <source>
        <dbReference type="ARBA" id="ARBA00009137"/>
    </source>
</evidence>
<keyword evidence="8 12" id="KW-0630">Potassium</keyword>